<evidence type="ECO:0000313" key="3">
    <source>
        <dbReference type="Proteomes" id="UP000284403"/>
    </source>
</evidence>
<reference evidence="2 3" key="1">
    <citation type="journal article" date="2018" name="BMC Genomics">
        <title>Genomic comparison of Trypanosoma conorhini and Trypanosoma rangeli to Trypanosoma cruzi strains of high and low virulence.</title>
        <authorList>
            <person name="Bradwell K.R."/>
            <person name="Koparde V.N."/>
            <person name="Matveyev A.V."/>
            <person name="Serrano M.G."/>
            <person name="Alves J.M."/>
            <person name="Parikh H."/>
            <person name="Huang B."/>
            <person name="Lee V."/>
            <person name="Espinosa-Alvarez O."/>
            <person name="Ortiz P.A."/>
            <person name="Costa-Martins A.G."/>
            <person name="Teixeira M.M."/>
            <person name="Buck G.A."/>
        </authorList>
    </citation>
    <scope>NUCLEOTIDE SEQUENCE [LARGE SCALE GENOMIC DNA]</scope>
    <source>
        <strain evidence="2 3">025E</strain>
    </source>
</reference>
<accession>A0A422PHE4</accession>
<dbReference type="EMBL" id="MKKU01000271">
    <property type="protein sequence ID" value="RNF17145.1"/>
    <property type="molecule type" value="Genomic_DNA"/>
</dbReference>
<comment type="caution">
    <text evidence="2">The sequence shown here is derived from an EMBL/GenBank/DDBJ whole genome shotgun (WGS) entry which is preliminary data.</text>
</comment>
<organism evidence="2 3">
    <name type="scientific">Trypanosoma conorhini</name>
    <dbReference type="NCBI Taxonomy" id="83891"/>
    <lineage>
        <taxon>Eukaryota</taxon>
        <taxon>Discoba</taxon>
        <taxon>Euglenozoa</taxon>
        <taxon>Kinetoplastea</taxon>
        <taxon>Metakinetoplastina</taxon>
        <taxon>Trypanosomatida</taxon>
        <taxon>Trypanosomatidae</taxon>
        <taxon>Trypanosoma</taxon>
    </lineage>
</organism>
<dbReference type="Proteomes" id="UP000284403">
    <property type="component" value="Unassembled WGS sequence"/>
</dbReference>
<gene>
    <name evidence="2" type="ORF">Tco025E_05074</name>
</gene>
<evidence type="ECO:0000256" key="1">
    <source>
        <dbReference type="SAM" id="MobiDB-lite"/>
    </source>
</evidence>
<feature type="compositionally biased region" description="Basic and acidic residues" evidence="1">
    <location>
        <begin position="1"/>
        <end position="12"/>
    </location>
</feature>
<keyword evidence="3" id="KW-1185">Reference proteome</keyword>
<feature type="region of interest" description="Disordered" evidence="1">
    <location>
        <begin position="110"/>
        <end position="146"/>
    </location>
</feature>
<feature type="compositionally biased region" description="Polar residues" evidence="1">
    <location>
        <begin position="15"/>
        <end position="30"/>
    </location>
</feature>
<dbReference type="GeneID" id="40318685"/>
<evidence type="ECO:0000313" key="2">
    <source>
        <dbReference type="EMBL" id="RNF17145.1"/>
    </source>
</evidence>
<name>A0A422PHE4_9TRYP</name>
<proteinExistence type="predicted"/>
<protein>
    <submittedName>
        <fullName evidence="2">Uncharacterized protein</fullName>
    </submittedName>
</protein>
<dbReference type="RefSeq" id="XP_029228050.1">
    <property type="nucleotide sequence ID" value="XM_029371977.1"/>
</dbReference>
<feature type="compositionally biased region" description="Basic and acidic residues" evidence="1">
    <location>
        <begin position="116"/>
        <end position="132"/>
    </location>
</feature>
<feature type="region of interest" description="Disordered" evidence="1">
    <location>
        <begin position="1"/>
        <end position="30"/>
    </location>
</feature>
<dbReference type="OrthoDB" id="10445112at2759"/>
<sequence>MQAKTPRAEAPRADSPSTRSNTITTRGGLTRSTALSSFSFEEEGPHQRAPCHSQHQRFMTVIGELPWASRRDDDEEAPREEAIVPRRLPREIHLEDDGLFMSYFQRPPRAVASAPVDRRTSSAARSNDEDGRSRRRWFPLLMDHMG</sequence>
<dbReference type="AlphaFoldDB" id="A0A422PHE4"/>